<organism evidence="3 4">
    <name type="scientific">Aquilegia coerulea</name>
    <name type="common">Rocky mountain columbine</name>
    <dbReference type="NCBI Taxonomy" id="218851"/>
    <lineage>
        <taxon>Eukaryota</taxon>
        <taxon>Viridiplantae</taxon>
        <taxon>Streptophyta</taxon>
        <taxon>Embryophyta</taxon>
        <taxon>Tracheophyta</taxon>
        <taxon>Spermatophyta</taxon>
        <taxon>Magnoliopsida</taxon>
        <taxon>Ranunculales</taxon>
        <taxon>Ranunculaceae</taxon>
        <taxon>Thalictroideae</taxon>
        <taxon>Aquilegia</taxon>
    </lineage>
</organism>
<feature type="compositionally biased region" description="Polar residues" evidence="1">
    <location>
        <begin position="476"/>
        <end position="488"/>
    </location>
</feature>
<feature type="region of interest" description="Disordered" evidence="1">
    <location>
        <begin position="465"/>
        <end position="501"/>
    </location>
</feature>
<dbReference type="SUPFAM" id="SSF81631">
    <property type="entry name" value="PAP/OAS1 substrate-binding domain"/>
    <property type="match status" value="1"/>
</dbReference>
<accession>A0A2G5D2E2</accession>
<dbReference type="Gene3D" id="1.10.1410.10">
    <property type="match status" value="1"/>
</dbReference>
<dbReference type="PANTHER" id="PTHR12271">
    <property type="entry name" value="POLY A POLYMERASE CID PAP -RELATED"/>
    <property type="match status" value="1"/>
</dbReference>
<dbReference type="FunCoup" id="A0A2G5D2E2">
    <property type="interactions" value="1943"/>
</dbReference>
<gene>
    <name evidence="3" type="ORF">AQUCO_03000320v1</name>
</gene>
<dbReference type="InParanoid" id="A0A2G5D2E2"/>
<dbReference type="OrthoDB" id="2274644at2759"/>
<name>A0A2G5D2E2_AQUCA</name>
<dbReference type="PANTHER" id="PTHR12271:SF134">
    <property type="entry name" value="NUCLEOTIDYLTRANSFERASE FAMILY PROTEIN"/>
    <property type="match status" value="1"/>
</dbReference>
<evidence type="ECO:0000313" key="3">
    <source>
        <dbReference type="EMBL" id="PIA37686.1"/>
    </source>
</evidence>
<dbReference type="Pfam" id="PF22600">
    <property type="entry name" value="MTPAP-like_central"/>
    <property type="match status" value="1"/>
</dbReference>
<dbReference type="GO" id="GO:0031123">
    <property type="term" value="P:RNA 3'-end processing"/>
    <property type="evidence" value="ECO:0007669"/>
    <property type="project" value="TreeGrafter"/>
</dbReference>
<feature type="domain" description="Poly(A) RNA polymerase mitochondrial-like central palm" evidence="2">
    <location>
        <begin position="33"/>
        <end position="174"/>
    </location>
</feature>
<protein>
    <recommendedName>
        <fullName evidence="2">Poly(A) RNA polymerase mitochondrial-like central palm domain-containing protein</fullName>
    </recommendedName>
</protein>
<dbReference type="Proteomes" id="UP000230069">
    <property type="component" value="Unassembled WGS sequence"/>
</dbReference>
<dbReference type="Gene3D" id="3.30.460.10">
    <property type="entry name" value="Beta Polymerase, domain 2"/>
    <property type="match status" value="1"/>
</dbReference>
<evidence type="ECO:0000256" key="1">
    <source>
        <dbReference type="SAM" id="MobiDB-lite"/>
    </source>
</evidence>
<evidence type="ECO:0000259" key="2">
    <source>
        <dbReference type="Pfam" id="PF22600"/>
    </source>
</evidence>
<dbReference type="InterPro" id="IPR043519">
    <property type="entry name" value="NT_sf"/>
</dbReference>
<keyword evidence="4" id="KW-1185">Reference proteome</keyword>
<dbReference type="CDD" id="cd05402">
    <property type="entry name" value="NT_PAP_TUTase"/>
    <property type="match status" value="1"/>
</dbReference>
<sequence>MVMKEKRLFRKAKKLELKGLLKINSNPSCLSTLDELLRDIYAVGRPTPNDYHVREDLVRVFNEMAKEVYGTSNEVPVVEVFGSFKMDMFTIKSDLDLSLNFSNESVELSRDEKIKALRKLAKKLYRLERHGHVHGVNPIMSAKVPVLKVVDRGTGIECDISVENKDGILKSQFVFIVSEIDERFHILSSLMKAWARAYGINSSKDHTLNSLSLISLVAFHLQTREPPILPPFSAILKDGTKPENVRKAIQDYLQYGKENKESIAELFVTLLSKLASVESLWPEGLCVSSYEGSWIPKTWNFKVGHISVEDFMDRSENVARAVGIKGVKAIYKCIHSSLHYLSAFMEGRIQVPKLKVLLFGAEPIPSLDENIKNHKRTFPFHDTASSPPLDPFIAKRPRLTEGWNSWEEADWPKEGCNSWGEADWPTEGWNVWGRAEQPKEGWNPWREADGAMNSLPPMTPPIHPQKHAFDTPESGIGSQQGSTWSWEPNGSDWAWGSLGQR</sequence>
<dbReference type="GO" id="GO:0016779">
    <property type="term" value="F:nucleotidyltransferase activity"/>
    <property type="evidence" value="ECO:0007669"/>
    <property type="project" value="TreeGrafter"/>
</dbReference>
<dbReference type="InterPro" id="IPR054708">
    <property type="entry name" value="MTPAP-like_central"/>
</dbReference>
<dbReference type="EMBL" id="KZ305047">
    <property type="protein sequence ID" value="PIA37686.1"/>
    <property type="molecule type" value="Genomic_DNA"/>
</dbReference>
<proteinExistence type="predicted"/>
<reference evidence="3 4" key="1">
    <citation type="submission" date="2017-09" db="EMBL/GenBank/DDBJ databases">
        <title>WGS assembly of Aquilegia coerulea Goldsmith.</title>
        <authorList>
            <person name="Hodges S."/>
            <person name="Kramer E."/>
            <person name="Nordborg M."/>
            <person name="Tomkins J."/>
            <person name="Borevitz J."/>
            <person name="Derieg N."/>
            <person name="Yan J."/>
            <person name="Mihaltcheva S."/>
            <person name="Hayes R.D."/>
            <person name="Rokhsar D."/>
        </authorList>
    </citation>
    <scope>NUCLEOTIDE SEQUENCE [LARGE SCALE GENOMIC DNA]</scope>
    <source>
        <strain evidence="4">cv. Goldsmith</strain>
    </source>
</reference>
<evidence type="ECO:0000313" key="4">
    <source>
        <dbReference type="Proteomes" id="UP000230069"/>
    </source>
</evidence>
<dbReference type="STRING" id="218851.A0A2G5D2E2"/>
<dbReference type="AlphaFoldDB" id="A0A2G5D2E2"/>
<dbReference type="SUPFAM" id="SSF81301">
    <property type="entry name" value="Nucleotidyltransferase"/>
    <property type="match status" value="1"/>
</dbReference>